<dbReference type="InterPro" id="IPR029000">
    <property type="entry name" value="Cyclophilin-like_dom_sf"/>
</dbReference>
<dbReference type="PANTHER" id="PTHR38435:SF2">
    <property type="entry name" value="DUF871 DOMAIN-CONTAINING PROTEIN"/>
    <property type="match status" value="1"/>
</dbReference>
<dbReference type="Gene3D" id="2.40.100.10">
    <property type="entry name" value="Cyclophilin-like"/>
    <property type="match status" value="1"/>
</dbReference>
<name>A0A0M2P2U1_STACC</name>
<reference evidence="3 4" key="1">
    <citation type="submission" date="2015-03" db="EMBL/GenBank/DDBJ databases">
        <title>Genome Assembly of Staphylococcus cohnii subsp. cohnii strain G22B2.</title>
        <authorList>
            <person name="Nair G."/>
            <person name="Kaur G."/>
            <person name="Khatri I."/>
            <person name="Singh N.K."/>
            <person name="Sathyabama S."/>
            <person name="Maurya S.K."/>
            <person name="Subramanian S."/>
            <person name="Agrewala J.N."/>
            <person name="Mayilraj S."/>
        </authorList>
    </citation>
    <scope>NUCLEOTIDE SEQUENCE [LARGE SCALE GENOMIC DNA]</scope>
    <source>
        <strain evidence="3 4">G22B2</strain>
    </source>
</reference>
<feature type="domain" description="6-phospho-N-acetylmuramidase C-terminal" evidence="1">
    <location>
        <begin position="240"/>
        <end position="343"/>
    </location>
</feature>
<dbReference type="Proteomes" id="UP000034455">
    <property type="component" value="Unassembled WGS sequence"/>
</dbReference>
<accession>A0A0M2P2U1</accession>
<evidence type="ECO:0000259" key="2">
    <source>
        <dbReference type="Pfam" id="PF19200"/>
    </source>
</evidence>
<dbReference type="AlphaFoldDB" id="A0A0M2P2U1"/>
<dbReference type="InterPro" id="IPR043894">
    <property type="entry name" value="MupG_C"/>
</dbReference>
<dbReference type="InterPro" id="IPR013785">
    <property type="entry name" value="Aldolase_TIM"/>
</dbReference>
<dbReference type="PANTHER" id="PTHR38435">
    <property type="match status" value="1"/>
</dbReference>
<sequence>MHGFSIYLGQPIDKSYIRRMITLGYTTIFTSVQIPEEDEASKYRYLGELLNYLSDKHLTYMIDINPTLLNHSFYEFLQSYHHAQFMIRIDHSTSIEIINDIIQHGFDCCLNASILSESLLQQLYEKLEDFTHLCYCHNYYPRPDTGLTTEFVHHQNSLILKYNPNATIFGFITGTTKRGPLFKGLPTIESTRTKHPIESAQLLLDHQTTQILIGDSKLNTPLDEQLMNALCHRTFTLTVDLFDTQATSILQQTHIVRPDNPQAVIRSQEARHYCTSEMNAYNTTNRDTGTVTIDNKLNGRYQGELQLLKADLPAHPHVNVIGKICESERRLIHCMKPNDTFKFIIKTRE</sequence>
<dbReference type="SUPFAM" id="SSF50891">
    <property type="entry name" value="Cyclophilin-like"/>
    <property type="match status" value="1"/>
</dbReference>
<dbReference type="PATRIC" id="fig|74704.6.peg.1775"/>
<dbReference type="Pfam" id="PF05913">
    <property type="entry name" value="MupG_C"/>
    <property type="match status" value="1"/>
</dbReference>
<evidence type="ECO:0000313" key="3">
    <source>
        <dbReference type="EMBL" id="KKI65089.1"/>
    </source>
</evidence>
<dbReference type="SUPFAM" id="SSF51445">
    <property type="entry name" value="(Trans)glycosidases"/>
    <property type="match status" value="1"/>
</dbReference>
<dbReference type="Pfam" id="PF19200">
    <property type="entry name" value="MupG_N"/>
    <property type="match status" value="1"/>
</dbReference>
<dbReference type="InterPro" id="IPR017853">
    <property type="entry name" value="GH"/>
</dbReference>
<dbReference type="Gene3D" id="3.20.20.70">
    <property type="entry name" value="Aldolase class I"/>
    <property type="match status" value="1"/>
</dbReference>
<dbReference type="RefSeq" id="WP_046467649.1">
    <property type="nucleotide sequence ID" value="NZ_LAKJ01000003.1"/>
</dbReference>
<evidence type="ECO:0000259" key="1">
    <source>
        <dbReference type="Pfam" id="PF05913"/>
    </source>
</evidence>
<protein>
    <submittedName>
        <fullName evidence="3">Outer surface protein</fullName>
    </submittedName>
</protein>
<dbReference type="EMBL" id="LAKJ01000003">
    <property type="protein sequence ID" value="KKI65089.1"/>
    <property type="molecule type" value="Genomic_DNA"/>
</dbReference>
<organism evidence="3 4">
    <name type="scientific">Staphylococcus cohnii subsp. cohnii</name>
    <dbReference type="NCBI Taxonomy" id="74704"/>
    <lineage>
        <taxon>Bacteria</taxon>
        <taxon>Bacillati</taxon>
        <taxon>Bacillota</taxon>
        <taxon>Bacilli</taxon>
        <taxon>Bacillales</taxon>
        <taxon>Staphylococcaceae</taxon>
        <taxon>Staphylococcus</taxon>
        <taxon>Staphylococcus cohnii species complex</taxon>
    </lineage>
</organism>
<feature type="domain" description="6-phospho-N-acetylmuramidase N-terminal" evidence="2">
    <location>
        <begin position="3"/>
        <end position="220"/>
    </location>
</feature>
<dbReference type="InterPro" id="IPR008589">
    <property type="entry name" value="MupG"/>
</dbReference>
<proteinExistence type="predicted"/>
<comment type="caution">
    <text evidence="3">The sequence shown here is derived from an EMBL/GenBank/DDBJ whole genome shotgun (WGS) entry which is preliminary data.</text>
</comment>
<dbReference type="InterPro" id="IPR043797">
    <property type="entry name" value="MupG_N"/>
</dbReference>
<evidence type="ECO:0000313" key="4">
    <source>
        <dbReference type="Proteomes" id="UP000034455"/>
    </source>
</evidence>
<gene>
    <name evidence="3" type="ORF">UF66_1732</name>
</gene>